<evidence type="ECO:0000313" key="5">
    <source>
        <dbReference type="EMBL" id="KAE9115029.1"/>
    </source>
</evidence>
<comment type="caution">
    <text evidence="2">The sequence shown here is derived from an EMBL/GenBank/DDBJ whole genome shotgun (WGS) entry which is preliminary data.</text>
</comment>
<dbReference type="Proteomes" id="UP000440367">
    <property type="component" value="Unassembled WGS sequence"/>
</dbReference>
<dbReference type="EMBL" id="QXGD01000515">
    <property type="protein sequence ID" value="KAE9236121.1"/>
    <property type="molecule type" value="Genomic_DNA"/>
</dbReference>
<organism evidence="2 11">
    <name type="scientific">Phytophthora fragariae</name>
    <dbReference type="NCBI Taxonomy" id="53985"/>
    <lineage>
        <taxon>Eukaryota</taxon>
        <taxon>Sar</taxon>
        <taxon>Stramenopiles</taxon>
        <taxon>Oomycota</taxon>
        <taxon>Peronosporomycetes</taxon>
        <taxon>Peronosporales</taxon>
        <taxon>Peronosporaceae</taxon>
        <taxon>Phytophthora</taxon>
    </lineage>
</organism>
<dbReference type="Proteomes" id="UP000437068">
    <property type="component" value="Unassembled WGS sequence"/>
</dbReference>
<feature type="compositionally biased region" description="Acidic residues" evidence="1">
    <location>
        <begin position="167"/>
        <end position="188"/>
    </location>
</feature>
<protein>
    <submittedName>
        <fullName evidence="2">Uncharacterized protein</fullName>
    </submittedName>
</protein>
<evidence type="ECO:0000313" key="8">
    <source>
        <dbReference type="EMBL" id="KAE9236121.1"/>
    </source>
</evidence>
<evidence type="ECO:0000313" key="4">
    <source>
        <dbReference type="EMBL" id="KAE9114359.1"/>
    </source>
</evidence>
<dbReference type="EMBL" id="QXGB01001003">
    <property type="protein sequence ID" value="KAE9199176.1"/>
    <property type="molecule type" value="Genomic_DNA"/>
</dbReference>
<evidence type="ECO:0000313" key="19">
    <source>
        <dbReference type="Proteomes" id="UP000488956"/>
    </source>
</evidence>
<reference evidence="11 12" key="1">
    <citation type="submission" date="2018-08" db="EMBL/GenBank/DDBJ databases">
        <title>Genomic investigation of the strawberry pathogen Phytophthora fragariae indicates pathogenicity is determined by transcriptional variation in three key races.</title>
        <authorList>
            <person name="Adams T.M."/>
            <person name="Armitage A.D."/>
            <person name="Sobczyk M.K."/>
            <person name="Bates H.J."/>
            <person name="Dunwell J.M."/>
            <person name="Nellist C.F."/>
            <person name="Harrison R.J."/>
        </authorList>
    </citation>
    <scope>NUCLEOTIDE SEQUENCE [LARGE SCALE GENOMIC DNA]</scope>
    <source>
        <strain evidence="10 13">A4</strain>
        <strain evidence="8 14">BC-1</strain>
        <strain evidence="9 18">BC-23</strain>
        <strain evidence="7 12">NOV-27</strain>
        <strain evidence="6 15">NOV-5</strain>
        <strain evidence="4 16">NOV-71</strain>
        <strain evidence="2 11">NOV-9</strain>
        <strain evidence="5 19">ONT-3</strain>
        <strain evidence="3 17">SCRP245</strain>
    </source>
</reference>
<dbReference type="Proteomes" id="UP000433483">
    <property type="component" value="Unassembled WGS sequence"/>
</dbReference>
<dbReference type="Proteomes" id="UP000440732">
    <property type="component" value="Unassembled WGS sequence"/>
</dbReference>
<evidence type="ECO:0000256" key="1">
    <source>
        <dbReference type="SAM" id="MobiDB-lite"/>
    </source>
</evidence>
<evidence type="ECO:0000313" key="12">
    <source>
        <dbReference type="Proteomes" id="UP000433483"/>
    </source>
</evidence>
<feature type="region of interest" description="Disordered" evidence="1">
    <location>
        <begin position="146"/>
        <end position="202"/>
    </location>
</feature>
<evidence type="ECO:0000313" key="3">
    <source>
        <dbReference type="EMBL" id="KAE8998155.1"/>
    </source>
</evidence>
<evidence type="ECO:0000313" key="2">
    <source>
        <dbReference type="EMBL" id="KAE8932750.1"/>
    </source>
</evidence>
<dbReference type="EMBL" id="QXFW01001016">
    <property type="protein sequence ID" value="KAE8998155.1"/>
    <property type="molecule type" value="Genomic_DNA"/>
</dbReference>
<gene>
    <name evidence="10" type="ORF">PF001_g9005</name>
    <name evidence="8" type="ORF">PF002_g11326</name>
    <name evidence="9" type="ORF">PF004_g6999</name>
    <name evidence="7" type="ORF">PF005_g15839</name>
    <name evidence="6" type="ORF">PF006_g15145</name>
    <name evidence="4" type="ORF">PF007_g10398</name>
    <name evidence="2" type="ORF">PF009_g17227</name>
    <name evidence="5" type="ORF">PF010_g9498</name>
    <name evidence="3" type="ORF">PF011_g15171</name>
</gene>
<name>A0A6A3EMZ7_9STRA</name>
<evidence type="ECO:0000313" key="15">
    <source>
        <dbReference type="Proteomes" id="UP000440732"/>
    </source>
</evidence>
<dbReference type="Proteomes" id="UP000488956">
    <property type="component" value="Unassembled WGS sequence"/>
</dbReference>
<evidence type="ECO:0000313" key="11">
    <source>
        <dbReference type="Proteomes" id="UP000429523"/>
    </source>
</evidence>
<evidence type="ECO:0000313" key="18">
    <source>
        <dbReference type="Proteomes" id="UP000476176"/>
    </source>
</evidence>
<dbReference type="Proteomes" id="UP000429523">
    <property type="component" value="Unassembled WGS sequence"/>
</dbReference>
<dbReference type="Proteomes" id="UP000460718">
    <property type="component" value="Unassembled WGS sequence"/>
</dbReference>
<proteinExistence type="predicted"/>
<evidence type="ECO:0000313" key="7">
    <source>
        <dbReference type="EMBL" id="KAE9199176.1"/>
    </source>
</evidence>
<evidence type="ECO:0000313" key="17">
    <source>
        <dbReference type="Proteomes" id="UP000460718"/>
    </source>
</evidence>
<dbReference type="EMBL" id="QXGA01000985">
    <property type="protein sequence ID" value="KAE9133003.1"/>
    <property type="molecule type" value="Genomic_DNA"/>
</dbReference>
<dbReference type="AlphaFoldDB" id="A0A6A3EMZ7"/>
<evidence type="ECO:0000313" key="10">
    <source>
        <dbReference type="EMBL" id="KAE9312896.1"/>
    </source>
</evidence>
<dbReference type="EMBL" id="QXGF01001083">
    <property type="protein sequence ID" value="KAE8932750.1"/>
    <property type="molecule type" value="Genomic_DNA"/>
</dbReference>
<evidence type="ECO:0000313" key="6">
    <source>
        <dbReference type="EMBL" id="KAE9133003.1"/>
    </source>
</evidence>
<dbReference type="EMBL" id="QXFX01000456">
    <property type="protein sequence ID" value="KAE9115029.1"/>
    <property type="molecule type" value="Genomic_DNA"/>
</dbReference>
<evidence type="ECO:0000313" key="13">
    <source>
        <dbReference type="Proteomes" id="UP000437068"/>
    </source>
</evidence>
<dbReference type="Proteomes" id="UP000441208">
    <property type="component" value="Unassembled WGS sequence"/>
</dbReference>
<keyword evidence="12" id="KW-1185">Reference proteome</keyword>
<evidence type="ECO:0000313" key="9">
    <source>
        <dbReference type="EMBL" id="KAE9241538.1"/>
    </source>
</evidence>
<evidence type="ECO:0000313" key="14">
    <source>
        <dbReference type="Proteomes" id="UP000440367"/>
    </source>
</evidence>
<dbReference type="Proteomes" id="UP000476176">
    <property type="component" value="Unassembled WGS sequence"/>
</dbReference>
<dbReference type="OrthoDB" id="167122at2759"/>
<dbReference type="EMBL" id="QXFZ01000490">
    <property type="protein sequence ID" value="KAE9114359.1"/>
    <property type="molecule type" value="Genomic_DNA"/>
</dbReference>
<accession>A0A6A3EMZ7</accession>
<dbReference type="EMBL" id="QXGC01000293">
    <property type="protein sequence ID" value="KAE9241538.1"/>
    <property type="molecule type" value="Genomic_DNA"/>
</dbReference>
<evidence type="ECO:0000313" key="16">
    <source>
        <dbReference type="Proteomes" id="UP000441208"/>
    </source>
</evidence>
<sequence>MEEGHLPSAPSSRPPAGVVCPLPDGGFYVQACHPDVNFCLVSPGLDAAAAECRNAASSSGVADAFDLGLDATAQVGDLALLDAVDAIDLDNVEEPAVGSGYHDNAPSSRLLNAVDAMDSDDEEQLNERSGQTTTFISGAAQDLCPTIDPLNLSDTDSSDTESSSSSFEEDDEFDDSDVDVEADGEESKDEQADKTTATTRGPHLSSWECDYVSVSQVDAIIRSNMAEVEAKKPWRFVFRCLEVPFNFKRRDDPFDVFFMRWDEFWRVHGHAVWERDFWQPLLPGSTEYHRRKWRQWRAQSAFRELATDLEERLGKQFRPWLGKAPHEGWWYRVEPFALRRLFLKNRSHYVEYLESRVKERWPRGKRFLVQRGLKPMWWIPDPSPRPPAANDGV</sequence>
<dbReference type="EMBL" id="QXGE01000423">
    <property type="protein sequence ID" value="KAE9312896.1"/>
    <property type="molecule type" value="Genomic_DNA"/>
</dbReference>